<evidence type="ECO:0000313" key="6">
    <source>
        <dbReference type="EMBL" id="ADP81708.1"/>
    </source>
</evidence>
<dbReference type="eggNOG" id="COG1309">
    <property type="taxonomic scope" value="Bacteria"/>
</dbReference>
<dbReference type="RefSeq" id="WP_013424826.1">
    <property type="nucleotide sequence ID" value="NC_014666.1"/>
</dbReference>
<dbReference type="OrthoDB" id="4214267at2"/>
<dbReference type="PROSITE" id="PS50977">
    <property type="entry name" value="HTH_TETR_2"/>
    <property type="match status" value="1"/>
</dbReference>
<proteinExistence type="predicted"/>
<dbReference type="GO" id="GO:0003677">
    <property type="term" value="F:DNA binding"/>
    <property type="evidence" value="ECO:0007669"/>
    <property type="project" value="UniProtKB-UniRule"/>
</dbReference>
<dbReference type="Gene3D" id="1.10.357.10">
    <property type="entry name" value="Tetracycline Repressor, domain 2"/>
    <property type="match status" value="1"/>
</dbReference>
<evidence type="ECO:0000313" key="7">
    <source>
        <dbReference type="Proteomes" id="UP000002484"/>
    </source>
</evidence>
<protein>
    <submittedName>
        <fullName evidence="6">Regulatory protein TetR</fullName>
    </submittedName>
</protein>
<evidence type="ECO:0000259" key="5">
    <source>
        <dbReference type="PROSITE" id="PS50977"/>
    </source>
</evidence>
<dbReference type="InParanoid" id="E3J1P0"/>
<evidence type="ECO:0000256" key="1">
    <source>
        <dbReference type="ARBA" id="ARBA00023015"/>
    </source>
</evidence>
<dbReference type="InterPro" id="IPR036271">
    <property type="entry name" value="Tet_transcr_reg_TetR-rel_C_sf"/>
</dbReference>
<dbReference type="SUPFAM" id="SSF48498">
    <property type="entry name" value="Tetracyclin repressor-like, C-terminal domain"/>
    <property type="match status" value="1"/>
</dbReference>
<name>E3J1P0_PSEI1</name>
<dbReference type="InterPro" id="IPR009057">
    <property type="entry name" value="Homeodomain-like_sf"/>
</dbReference>
<dbReference type="AlphaFoldDB" id="E3J1P0"/>
<evidence type="ECO:0000256" key="3">
    <source>
        <dbReference type="ARBA" id="ARBA00023163"/>
    </source>
</evidence>
<feature type="DNA-binding region" description="H-T-H motif" evidence="4">
    <location>
        <begin position="33"/>
        <end position="52"/>
    </location>
</feature>
<sequence>MSNATAPEARSDPAARLVAAAGPLFYREGVATGVDALCRAAGVSKRTMYQLFASKDEVIAAGLDQWADTIRALMWPPDDHPGGPRERVLAVFAALEAASGDPEFRGCPFVAAAVEVKDSDHPAAVVARRHKEALTGFFATEARRGGAADPDGLAAALTIVYDGSSARAVVLARPLDGLAVATATTLLDAAGLR</sequence>
<dbReference type="SUPFAM" id="SSF46689">
    <property type="entry name" value="Homeodomain-like"/>
    <property type="match status" value="1"/>
</dbReference>
<feature type="domain" description="HTH tetR-type" evidence="5">
    <location>
        <begin position="11"/>
        <end position="70"/>
    </location>
</feature>
<keyword evidence="3" id="KW-0804">Transcription</keyword>
<dbReference type="Pfam" id="PF00440">
    <property type="entry name" value="TetR_N"/>
    <property type="match status" value="1"/>
</dbReference>
<organism evidence="6 7">
    <name type="scientific">Pseudofrankia inefficax (strain DSM 45817 / CECT 9037 / DDB 130130 / EuI1c)</name>
    <name type="common">Frankia inefficax</name>
    <dbReference type="NCBI Taxonomy" id="298654"/>
    <lineage>
        <taxon>Bacteria</taxon>
        <taxon>Bacillati</taxon>
        <taxon>Actinomycetota</taxon>
        <taxon>Actinomycetes</taxon>
        <taxon>Frankiales</taxon>
        <taxon>Frankiaceae</taxon>
        <taxon>Pseudofrankia</taxon>
    </lineage>
</organism>
<dbReference type="InterPro" id="IPR001647">
    <property type="entry name" value="HTH_TetR"/>
</dbReference>
<dbReference type="EMBL" id="CP002299">
    <property type="protein sequence ID" value="ADP81708.1"/>
    <property type="molecule type" value="Genomic_DNA"/>
</dbReference>
<gene>
    <name evidence="6" type="ordered locus">FraEuI1c_3701</name>
</gene>
<dbReference type="HOGENOM" id="CLU_069356_23_1_11"/>
<dbReference type="KEGG" id="fri:FraEuI1c_3701"/>
<reference evidence="6 7" key="1">
    <citation type="submission" date="2010-10" db="EMBL/GenBank/DDBJ databases">
        <title>Complete sequence of Frankia sp. EuI1c.</title>
        <authorList>
            <consortium name="US DOE Joint Genome Institute"/>
            <person name="Lucas S."/>
            <person name="Copeland A."/>
            <person name="Lapidus A."/>
            <person name="Cheng J.-F."/>
            <person name="Bruce D."/>
            <person name="Goodwin L."/>
            <person name="Pitluck S."/>
            <person name="Chertkov O."/>
            <person name="Detter J.C."/>
            <person name="Han C."/>
            <person name="Tapia R."/>
            <person name="Land M."/>
            <person name="Hauser L."/>
            <person name="Jeffries C."/>
            <person name="Kyrpides N."/>
            <person name="Ivanova N."/>
            <person name="Mikhailova N."/>
            <person name="Beauchemin N."/>
            <person name="Sen A."/>
            <person name="Sur S.A."/>
            <person name="Gtari M."/>
            <person name="Wall L."/>
            <person name="Tisa L."/>
            <person name="Woyke T."/>
        </authorList>
    </citation>
    <scope>NUCLEOTIDE SEQUENCE [LARGE SCALE GENOMIC DNA]</scope>
    <source>
        <strain evidence="7">DSM 45817 / CECT 9037 / EuI1c</strain>
    </source>
</reference>
<keyword evidence="1" id="KW-0805">Transcription regulation</keyword>
<keyword evidence="7" id="KW-1185">Reference proteome</keyword>
<dbReference type="PANTHER" id="PTHR47506:SF3">
    <property type="entry name" value="HTH-TYPE TRANSCRIPTIONAL REGULATOR LMRA"/>
    <property type="match status" value="1"/>
</dbReference>
<evidence type="ECO:0000256" key="4">
    <source>
        <dbReference type="PROSITE-ProRule" id="PRU00335"/>
    </source>
</evidence>
<dbReference type="PANTHER" id="PTHR47506">
    <property type="entry name" value="TRANSCRIPTIONAL REGULATORY PROTEIN"/>
    <property type="match status" value="1"/>
</dbReference>
<dbReference type="PRINTS" id="PR00455">
    <property type="entry name" value="HTHTETR"/>
</dbReference>
<accession>E3J1P0</accession>
<keyword evidence="2 4" id="KW-0238">DNA-binding</keyword>
<evidence type="ECO:0000256" key="2">
    <source>
        <dbReference type="ARBA" id="ARBA00023125"/>
    </source>
</evidence>
<dbReference type="Proteomes" id="UP000002484">
    <property type="component" value="Chromosome"/>
</dbReference>